<evidence type="ECO:0000313" key="2">
    <source>
        <dbReference type="EMBL" id="PAA99890.1"/>
    </source>
</evidence>
<dbReference type="EMBL" id="LHUG01000013">
    <property type="protein sequence ID" value="PAA99890.1"/>
    <property type="molecule type" value="Genomic_DNA"/>
</dbReference>
<accession>A0A267HNF1</accession>
<feature type="transmembrane region" description="Helical" evidence="1">
    <location>
        <begin position="7"/>
        <end position="24"/>
    </location>
</feature>
<feature type="transmembrane region" description="Helical" evidence="1">
    <location>
        <begin position="30"/>
        <end position="47"/>
    </location>
</feature>
<dbReference type="RefSeq" id="WP_071863667.1">
    <property type="nucleotide sequence ID" value="NZ_JBHLVQ010000015.1"/>
</dbReference>
<feature type="transmembrane region" description="Helical" evidence="1">
    <location>
        <begin position="87"/>
        <end position="109"/>
    </location>
</feature>
<gene>
    <name evidence="2" type="ORF">AKL21_11305</name>
</gene>
<reference evidence="2 3" key="1">
    <citation type="submission" date="2015-08" db="EMBL/GenBank/DDBJ databases">
        <title>Enterococcus genome sequence.</title>
        <authorList>
            <person name="Acedo J.Z."/>
            <person name="Vederas J.C."/>
        </authorList>
    </citation>
    <scope>NUCLEOTIDE SEQUENCE [LARGE SCALE GENOMIC DNA]</scope>
    <source>
        <strain evidence="2 3">49</strain>
    </source>
</reference>
<keyword evidence="1" id="KW-0472">Membrane</keyword>
<dbReference type="AlphaFoldDB" id="A0A267HNF1"/>
<sequence>MTYFQRLLVNTLTFIALAVLLPGMVHVSSWLMALIASFVLSILNGFVKPILSLLSLPLTFLTLGLFSFVINAAMLKLTSTFVGEMNFGFSSFGAAIMVAVIMSLVNMIVTEHNMQKYQDQ</sequence>
<keyword evidence="1" id="KW-1133">Transmembrane helix</keyword>
<dbReference type="InterPro" id="IPR007165">
    <property type="entry name" value="Phage_holin_4_2"/>
</dbReference>
<proteinExistence type="predicted"/>
<dbReference type="PANTHER" id="PTHR37309:SF1">
    <property type="entry name" value="SLR0284 PROTEIN"/>
    <property type="match status" value="1"/>
</dbReference>
<comment type="caution">
    <text evidence="2">The sequence shown here is derived from an EMBL/GenBank/DDBJ whole genome shotgun (WGS) entry which is preliminary data.</text>
</comment>
<dbReference type="Pfam" id="PF04020">
    <property type="entry name" value="Phage_holin_4_2"/>
    <property type="match status" value="1"/>
</dbReference>
<evidence type="ECO:0008006" key="4">
    <source>
        <dbReference type="Google" id="ProtNLM"/>
    </source>
</evidence>
<evidence type="ECO:0000313" key="3">
    <source>
        <dbReference type="Proteomes" id="UP000216797"/>
    </source>
</evidence>
<dbReference type="Proteomes" id="UP000216797">
    <property type="component" value="Unassembled WGS sequence"/>
</dbReference>
<dbReference type="OrthoDB" id="7205479at2"/>
<keyword evidence="1" id="KW-0812">Transmembrane</keyword>
<evidence type="ECO:0000256" key="1">
    <source>
        <dbReference type="SAM" id="Phobius"/>
    </source>
</evidence>
<name>A0A267HNF1_9ENTE</name>
<organism evidence="2 3">
    <name type="scientific">Enterococcus canintestini</name>
    <dbReference type="NCBI Taxonomy" id="317010"/>
    <lineage>
        <taxon>Bacteria</taxon>
        <taxon>Bacillati</taxon>
        <taxon>Bacillota</taxon>
        <taxon>Bacilli</taxon>
        <taxon>Lactobacillales</taxon>
        <taxon>Enterococcaceae</taxon>
        <taxon>Enterococcus</taxon>
    </lineage>
</organism>
<keyword evidence="3" id="KW-1185">Reference proteome</keyword>
<dbReference type="PANTHER" id="PTHR37309">
    <property type="entry name" value="SLR0284 PROTEIN"/>
    <property type="match status" value="1"/>
</dbReference>
<protein>
    <recommendedName>
        <fullName evidence="4">Phage holin family protein</fullName>
    </recommendedName>
</protein>
<feature type="transmembrane region" description="Helical" evidence="1">
    <location>
        <begin position="54"/>
        <end position="75"/>
    </location>
</feature>